<evidence type="ECO:0000313" key="3">
    <source>
        <dbReference type="Proteomes" id="UP000054270"/>
    </source>
</evidence>
<accession>A0A0D2PXV4</accession>
<organism evidence="2 3">
    <name type="scientific">Hypholoma sublateritium (strain FD-334 SS-4)</name>
    <dbReference type="NCBI Taxonomy" id="945553"/>
    <lineage>
        <taxon>Eukaryota</taxon>
        <taxon>Fungi</taxon>
        <taxon>Dikarya</taxon>
        <taxon>Basidiomycota</taxon>
        <taxon>Agaricomycotina</taxon>
        <taxon>Agaricomycetes</taxon>
        <taxon>Agaricomycetidae</taxon>
        <taxon>Agaricales</taxon>
        <taxon>Agaricineae</taxon>
        <taxon>Strophariaceae</taxon>
        <taxon>Hypholoma</taxon>
    </lineage>
</organism>
<protein>
    <submittedName>
        <fullName evidence="2">Uncharacterized protein</fullName>
    </submittedName>
</protein>
<keyword evidence="3" id="KW-1185">Reference proteome</keyword>
<name>A0A0D2PXV4_HYPSF</name>
<evidence type="ECO:0000256" key="1">
    <source>
        <dbReference type="SAM" id="MobiDB-lite"/>
    </source>
</evidence>
<dbReference type="AlphaFoldDB" id="A0A0D2PXV4"/>
<feature type="region of interest" description="Disordered" evidence="1">
    <location>
        <begin position="179"/>
        <end position="209"/>
    </location>
</feature>
<dbReference type="EMBL" id="KN817538">
    <property type="protein sequence ID" value="KJA24220.1"/>
    <property type="molecule type" value="Genomic_DNA"/>
</dbReference>
<dbReference type="Proteomes" id="UP000054270">
    <property type="component" value="Unassembled WGS sequence"/>
</dbReference>
<proteinExistence type="predicted"/>
<gene>
    <name evidence="2" type="ORF">HYPSUDRAFT_537795</name>
</gene>
<sequence>MRAVDVNYSGLPVAGYSLNLHVDRRALAPGAVCERNVFCSVPELRTAPRLVDFASGLPEDALNTANARGPGVAGSTRARAAAARTRVCAWGPGIAPAGPEIVPGVDGYGYACSPPSTVERRGPTAAALRCRPAGGVFEIERRSPRRVVQLGRVGASTLATGASRRSACGRAGVRVCVGRPKSGTGWGGTRTKPSDGDRAAGSPATSVRC</sequence>
<evidence type="ECO:0000313" key="2">
    <source>
        <dbReference type="EMBL" id="KJA24220.1"/>
    </source>
</evidence>
<reference evidence="3" key="1">
    <citation type="submission" date="2014-04" db="EMBL/GenBank/DDBJ databases">
        <title>Evolutionary Origins and Diversification of the Mycorrhizal Mutualists.</title>
        <authorList>
            <consortium name="DOE Joint Genome Institute"/>
            <consortium name="Mycorrhizal Genomics Consortium"/>
            <person name="Kohler A."/>
            <person name="Kuo A."/>
            <person name="Nagy L.G."/>
            <person name="Floudas D."/>
            <person name="Copeland A."/>
            <person name="Barry K.W."/>
            <person name="Cichocki N."/>
            <person name="Veneault-Fourrey C."/>
            <person name="LaButti K."/>
            <person name="Lindquist E.A."/>
            <person name="Lipzen A."/>
            <person name="Lundell T."/>
            <person name="Morin E."/>
            <person name="Murat C."/>
            <person name="Riley R."/>
            <person name="Ohm R."/>
            <person name="Sun H."/>
            <person name="Tunlid A."/>
            <person name="Henrissat B."/>
            <person name="Grigoriev I.V."/>
            <person name="Hibbett D.S."/>
            <person name="Martin F."/>
        </authorList>
    </citation>
    <scope>NUCLEOTIDE SEQUENCE [LARGE SCALE GENOMIC DNA]</scope>
    <source>
        <strain evidence="3">FD-334 SS-4</strain>
    </source>
</reference>